<accession>A0ABD3PW45</accession>
<dbReference type="InterPro" id="IPR036770">
    <property type="entry name" value="Ankyrin_rpt-contain_sf"/>
</dbReference>
<evidence type="ECO:0000256" key="3">
    <source>
        <dbReference type="PROSITE-ProRule" id="PRU00023"/>
    </source>
</evidence>
<dbReference type="Gene3D" id="1.25.40.20">
    <property type="entry name" value="Ankyrin repeat-containing domain"/>
    <property type="match status" value="1"/>
</dbReference>
<dbReference type="SMART" id="SM00248">
    <property type="entry name" value="ANK"/>
    <property type="match status" value="2"/>
</dbReference>
<dbReference type="PANTHER" id="PTHR24198">
    <property type="entry name" value="ANKYRIN REPEAT AND PROTEIN KINASE DOMAIN-CONTAINING PROTEIN"/>
    <property type="match status" value="1"/>
</dbReference>
<dbReference type="PANTHER" id="PTHR24198:SF165">
    <property type="entry name" value="ANKYRIN REPEAT-CONTAINING PROTEIN-RELATED"/>
    <property type="match status" value="1"/>
</dbReference>
<keyword evidence="5" id="KW-1185">Reference proteome</keyword>
<dbReference type="Proteomes" id="UP001516023">
    <property type="component" value="Unassembled WGS sequence"/>
</dbReference>
<keyword evidence="1" id="KW-0677">Repeat</keyword>
<evidence type="ECO:0000313" key="5">
    <source>
        <dbReference type="Proteomes" id="UP001516023"/>
    </source>
</evidence>
<evidence type="ECO:0000313" key="4">
    <source>
        <dbReference type="EMBL" id="KAL3792310.1"/>
    </source>
</evidence>
<dbReference type="PROSITE" id="PS50088">
    <property type="entry name" value="ANK_REPEAT"/>
    <property type="match status" value="1"/>
</dbReference>
<name>A0ABD3PW45_9STRA</name>
<reference evidence="4 5" key="1">
    <citation type="journal article" date="2020" name="G3 (Bethesda)">
        <title>Improved Reference Genome for Cyclotella cryptica CCMP332, a Model for Cell Wall Morphogenesis, Salinity Adaptation, and Lipid Production in Diatoms (Bacillariophyta).</title>
        <authorList>
            <person name="Roberts W.R."/>
            <person name="Downey K.M."/>
            <person name="Ruck E.C."/>
            <person name="Traller J.C."/>
            <person name="Alverson A.J."/>
        </authorList>
    </citation>
    <scope>NUCLEOTIDE SEQUENCE [LARGE SCALE GENOMIC DNA]</scope>
    <source>
        <strain evidence="4 5">CCMP332</strain>
    </source>
</reference>
<feature type="repeat" description="ANK" evidence="3">
    <location>
        <begin position="147"/>
        <end position="179"/>
    </location>
</feature>
<keyword evidence="2 3" id="KW-0040">ANK repeat</keyword>
<sequence length="356" mass="39761">MALQYYPSVSQSSNRLKRKHIEVGNISNVMFESMASSILANIDWVDHVVADVSTHEPAKIIPKPPLGEQRLNAKSSLQDFFINMMKSRGYSGSTYCTLTSGYNNKPSQHQISSYGVAFTKAIRSSNLLQVRKYLFEAGLNPNACNKFGESVVHLVCRQRNHDMLGLLLEAGCSVQVCDDFGRTPLHDACWTSSPNFKLISMLLDQDPWLLCLKDCRGSTPLGYVKDESHYSLWVNYLEEVADKYWPCVPADDAHKNNAWLDKLTQKDSRTPPLVLMEPNSRPIPTPELLSSLSVIERVANGSLQPGDIKRVKEDNHQTSSTKLQCEKNPARIRISLEHTTSKGALSAKSLVPSPEL</sequence>
<proteinExistence type="predicted"/>
<evidence type="ECO:0000256" key="1">
    <source>
        <dbReference type="ARBA" id="ARBA00022737"/>
    </source>
</evidence>
<protein>
    <submittedName>
        <fullName evidence="4">Uncharacterized protein</fullName>
    </submittedName>
</protein>
<comment type="caution">
    <text evidence="4">The sequence shown here is derived from an EMBL/GenBank/DDBJ whole genome shotgun (WGS) entry which is preliminary data.</text>
</comment>
<dbReference type="InterPro" id="IPR002110">
    <property type="entry name" value="Ankyrin_rpt"/>
</dbReference>
<gene>
    <name evidence="4" type="ORF">HJC23_006222</name>
</gene>
<dbReference type="SUPFAM" id="SSF48403">
    <property type="entry name" value="Ankyrin repeat"/>
    <property type="match status" value="1"/>
</dbReference>
<dbReference type="AlphaFoldDB" id="A0ABD3PW45"/>
<dbReference type="Pfam" id="PF12796">
    <property type="entry name" value="Ank_2"/>
    <property type="match status" value="1"/>
</dbReference>
<organism evidence="4 5">
    <name type="scientific">Cyclotella cryptica</name>
    <dbReference type="NCBI Taxonomy" id="29204"/>
    <lineage>
        <taxon>Eukaryota</taxon>
        <taxon>Sar</taxon>
        <taxon>Stramenopiles</taxon>
        <taxon>Ochrophyta</taxon>
        <taxon>Bacillariophyta</taxon>
        <taxon>Coscinodiscophyceae</taxon>
        <taxon>Thalassiosirophycidae</taxon>
        <taxon>Stephanodiscales</taxon>
        <taxon>Stephanodiscaceae</taxon>
        <taxon>Cyclotella</taxon>
    </lineage>
</organism>
<dbReference type="EMBL" id="JABMIG020000103">
    <property type="protein sequence ID" value="KAL3792310.1"/>
    <property type="molecule type" value="Genomic_DNA"/>
</dbReference>
<evidence type="ECO:0000256" key="2">
    <source>
        <dbReference type="ARBA" id="ARBA00023043"/>
    </source>
</evidence>